<protein>
    <submittedName>
        <fullName evidence="1">DUF4238 domain-containing protein</fullName>
    </submittedName>
</protein>
<gene>
    <name evidence="1" type="ORF">Q4Q50_15265</name>
</gene>
<organism evidence="1 2">
    <name type="scientific">Shewanella scandinavica</name>
    <dbReference type="NCBI Taxonomy" id="3063538"/>
    <lineage>
        <taxon>Bacteria</taxon>
        <taxon>Pseudomonadati</taxon>
        <taxon>Pseudomonadota</taxon>
        <taxon>Gammaproteobacteria</taxon>
        <taxon>Alteromonadales</taxon>
        <taxon>Shewanellaceae</taxon>
        <taxon>Shewanella</taxon>
    </lineage>
</organism>
<sequence>MTYTRNQHVLSQWVLRNFRSDDSVGKSSDKQRVWCHTVYPDEEKNEIRVIPLPISSVAIAKNCFMLIDQETDEKFDIENELSEYEMKTSISFNELIQKHKFQKLLDVTSRGNTLEIMLNFMVIQMVLGFYNPQNKMEGKDEVLSPFLDEMVESFDSIKEQIINPSKDVKVYCNQHLFKKMIKVVNSKSEIIEKCKSLFVLSMLAEAALMPTSFCYLSSVRNQIFKNIYISGIYHTGYDFNSTDVRPVFTISPNAFVVNPNNDLNFLPLAHNLCVSFSLKGVNGYNSHLKIYSANPEKLRCRTSKRLHTYKVSHDAIDNMIGWVAMGNVGHTNTIYSPHELKDVEAYLQLQEDNEEFYYTPRHPQPIKV</sequence>
<keyword evidence="2" id="KW-1185">Reference proteome</keyword>
<proteinExistence type="predicted"/>
<dbReference type="EMBL" id="JAUOES010000018">
    <property type="protein sequence ID" value="MDT3281642.1"/>
    <property type="molecule type" value="Genomic_DNA"/>
</dbReference>
<dbReference type="InterPro" id="IPR025332">
    <property type="entry name" value="DUF4238"/>
</dbReference>
<evidence type="ECO:0000313" key="1">
    <source>
        <dbReference type="EMBL" id="MDT3281642.1"/>
    </source>
</evidence>
<reference evidence="1 2" key="1">
    <citation type="submission" date="2023-07" db="EMBL/GenBank/DDBJ databases">
        <title>Novel Shewanella species isolated from Baltic Sea sediments.</title>
        <authorList>
            <person name="Martin-Rodriguez A.J."/>
        </authorList>
    </citation>
    <scope>NUCLEOTIDE SEQUENCE [LARGE SCALE GENOMIC DNA]</scope>
    <source>
        <strain evidence="1 2">SP2S1-2</strain>
    </source>
</reference>
<evidence type="ECO:0000313" key="2">
    <source>
        <dbReference type="Proteomes" id="UP001249505"/>
    </source>
</evidence>
<accession>A0ABU3G2T6</accession>
<comment type="caution">
    <text evidence="1">The sequence shown here is derived from an EMBL/GenBank/DDBJ whole genome shotgun (WGS) entry which is preliminary data.</text>
</comment>
<dbReference type="Proteomes" id="UP001249505">
    <property type="component" value="Unassembled WGS sequence"/>
</dbReference>
<name>A0ABU3G2T6_9GAMM</name>
<dbReference type="Pfam" id="PF14022">
    <property type="entry name" value="DUF4238"/>
    <property type="match status" value="1"/>
</dbReference>
<dbReference type="RefSeq" id="WP_311900036.1">
    <property type="nucleotide sequence ID" value="NZ_JAUOES010000018.1"/>
</dbReference>